<dbReference type="AlphaFoldDB" id="A0A1H8W960"/>
<accession>A0A1H8W960</accession>
<dbReference type="Proteomes" id="UP000199126">
    <property type="component" value="Unassembled WGS sequence"/>
</dbReference>
<dbReference type="EMBL" id="FODV01000025">
    <property type="protein sequence ID" value="SEP24184.1"/>
    <property type="molecule type" value="Genomic_DNA"/>
</dbReference>
<evidence type="ECO:0000313" key="2">
    <source>
        <dbReference type="Proteomes" id="UP000199126"/>
    </source>
</evidence>
<gene>
    <name evidence="1" type="ORF">SAMN04487948_12570</name>
</gene>
<evidence type="ECO:0000313" key="1">
    <source>
        <dbReference type="EMBL" id="SEP24184.1"/>
    </source>
</evidence>
<protein>
    <submittedName>
        <fullName evidence="1">Uncharacterized protein</fullName>
    </submittedName>
</protein>
<sequence length="83" mass="9083">MSVDSVLVRVSWECPFCGASRTNIRQAADEPRARGGLLNHIRHTADEEHGEWRTLPDGLSTMELDAYLSVEPVALGTDGSDES</sequence>
<dbReference type="RefSeq" id="WP_089827693.1">
    <property type="nucleotide sequence ID" value="NZ_FODV01000025.1"/>
</dbReference>
<dbReference type="OrthoDB" id="378038at2157"/>
<proteinExistence type="predicted"/>
<reference evidence="2" key="1">
    <citation type="submission" date="2016-10" db="EMBL/GenBank/DDBJ databases">
        <authorList>
            <person name="Varghese N."/>
            <person name="Submissions S."/>
        </authorList>
    </citation>
    <scope>NUCLEOTIDE SEQUENCE [LARGE SCALE GENOMIC DNA]</scope>
    <source>
        <strain evidence="2">CGMCC 1.10121</strain>
    </source>
</reference>
<name>A0A1H8W960_9EURY</name>
<organism evidence="1 2">
    <name type="scientific">Halogranum amylolyticum</name>
    <dbReference type="NCBI Taxonomy" id="660520"/>
    <lineage>
        <taxon>Archaea</taxon>
        <taxon>Methanobacteriati</taxon>
        <taxon>Methanobacteriota</taxon>
        <taxon>Stenosarchaea group</taxon>
        <taxon>Halobacteria</taxon>
        <taxon>Halobacteriales</taxon>
        <taxon>Haloferacaceae</taxon>
    </lineage>
</organism>
<keyword evidence="2" id="KW-1185">Reference proteome</keyword>